<evidence type="ECO:0000313" key="4">
    <source>
        <dbReference type="Proteomes" id="UP001179280"/>
    </source>
</evidence>
<evidence type="ECO:0000256" key="2">
    <source>
        <dbReference type="ARBA" id="ARBA00022723"/>
    </source>
</evidence>
<sequence length="144" mass="16923">MRSEWLNWCETLSEAELLAPQVGGVGSIAKTMLHIIDVEWSWIRRIQGQSDEEYQLGSEDSLEQIIQLNHRYHNEVKAFVDAWEPEWEKRLYDDGHPPFDRWGEIMRHLIAHEIHHIGQLSVWARQLGYEPISANVIGRNLLEK</sequence>
<dbReference type="PANTHER" id="PTHR37302:SF3">
    <property type="entry name" value="DAMAGE-INDUCIBLE PROTEIN DINB"/>
    <property type="match status" value="1"/>
</dbReference>
<organism evidence="3 4">
    <name type="scientific">Shouchella xiaoxiensis</name>
    <dbReference type="NCBI Taxonomy" id="766895"/>
    <lineage>
        <taxon>Bacteria</taxon>
        <taxon>Bacillati</taxon>
        <taxon>Bacillota</taxon>
        <taxon>Bacilli</taxon>
        <taxon>Bacillales</taxon>
        <taxon>Bacillaceae</taxon>
        <taxon>Shouchella</taxon>
    </lineage>
</organism>
<dbReference type="Gene3D" id="1.20.120.450">
    <property type="entry name" value="dinb family like domain"/>
    <property type="match status" value="1"/>
</dbReference>
<accession>A0ABS2SW47</accession>
<comment type="caution">
    <text evidence="3">The sequence shown here is derived from an EMBL/GenBank/DDBJ whole genome shotgun (WGS) entry which is preliminary data.</text>
</comment>
<dbReference type="InterPro" id="IPR007837">
    <property type="entry name" value="DinB"/>
</dbReference>
<dbReference type="SUPFAM" id="SSF109854">
    <property type="entry name" value="DinB/YfiT-like putative metalloenzymes"/>
    <property type="match status" value="1"/>
</dbReference>
<gene>
    <name evidence="3" type="ORF">JOC54_002295</name>
</gene>
<dbReference type="EMBL" id="JAFBCV010000006">
    <property type="protein sequence ID" value="MBM7839025.1"/>
    <property type="molecule type" value="Genomic_DNA"/>
</dbReference>
<dbReference type="Pfam" id="PF05163">
    <property type="entry name" value="DinB"/>
    <property type="match status" value="1"/>
</dbReference>
<evidence type="ECO:0000313" key="3">
    <source>
        <dbReference type="EMBL" id="MBM7839025.1"/>
    </source>
</evidence>
<keyword evidence="4" id="KW-1185">Reference proteome</keyword>
<comment type="similarity">
    <text evidence="1">Belongs to the DinB family.</text>
</comment>
<keyword evidence="2" id="KW-0479">Metal-binding</keyword>
<reference evidence="3" key="1">
    <citation type="submission" date="2021-01" db="EMBL/GenBank/DDBJ databases">
        <title>Genomic Encyclopedia of Type Strains, Phase IV (KMG-IV): sequencing the most valuable type-strain genomes for metagenomic binning, comparative biology and taxonomic classification.</title>
        <authorList>
            <person name="Goeker M."/>
        </authorList>
    </citation>
    <scope>NUCLEOTIDE SEQUENCE</scope>
    <source>
        <strain evidence="3">DSM 21943</strain>
    </source>
</reference>
<dbReference type="PANTHER" id="PTHR37302">
    <property type="entry name" value="SLR1116 PROTEIN"/>
    <property type="match status" value="1"/>
</dbReference>
<proteinExistence type="inferred from homology"/>
<dbReference type="Proteomes" id="UP001179280">
    <property type="component" value="Unassembled WGS sequence"/>
</dbReference>
<dbReference type="InterPro" id="IPR034660">
    <property type="entry name" value="DinB/YfiT-like"/>
</dbReference>
<protein>
    <submittedName>
        <fullName evidence="3">Damage-inducible protein DinB</fullName>
    </submittedName>
</protein>
<evidence type="ECO:0000256" key="1">
    <source>
        <dbReference type="ARBA" id="ARBA00008635"/>
    </source>
</evidence>
<name>A0ABS2SW47_9BACI</name>